<proteinExistence type="predicted"/>
<evidence type="ECO:0000259" key="9">
    <source>
        <dbReference type="PROSITE" id="PS51123"/>
    </source>
</evidence>
<sequence>MTPPPSLGRFRRTCSATVALVLAALTLLVTAPGASAAPGLAVTSTSTTVALTGARTPLTGVGVTGLDDTTDIQVTVSTDRGTLAITTTTGLTLAFGNSWSGGSAITFTGLQPDLNAGLASLVLSPGTTSGVVATVDVAAQISTPGYVYAAPNQHFYEYVPAAGISATTARSAARARTFQGQTGYLATMPSQALNDLVSSRIQGATNVWFGAFATTNPTQNPARTWAWGDGPLAGQVVSSCTNATGPCSFTTPNSYSSWGTGEPNNSGSGEYAAVTNWGGTIGRWNDLAPVSGAIAGYIVEYGDLAVGSTTAGVVARASARVSVESVPGAPTGVVATRGDGTATVTFTAPASTGGSPVLDYVVTTSPGGATTTCTASPCEVSGLTNGTATTFTVQARNVHGTGPASVRTAPVTPATTPGSPTDLSVESGAGSATVRFTAPADDGGTPVTGYRITVEPSGAVVTCAASPCVVPGLTNGEEYAFSVQAVNAVGSSAPVGAGEVTPLAAPSAPTGVSASRGAGSATVTFTAPADDGGSPVTEYRVTVSPDGPVVTCPASPCVVDGLENGTAYTVTVAALNEVGLSAESASAGPVVPATVPAGPLALGVERGDSSAALSFDVPDDGGSAITSYEVSLDGGETWVDLETTGTGPVEASLTGLTNGRDYDLRVRAVNEVGPGASSPSSAVTPARAPEAPTGVAATRGDRAATVSWTAPAANGSAITGYTVVVAPGGRTVVCASSPCVVEGLDNGSSYTFTVVATNDVGDSDPSAASDAVTPAAVPGRPVLRSVSSTAGALVLQLGPPAANGADVVGYQVSLDGGRTWGPLTTAPVGDDLTATVTGLTNGTRYPVAVRAVNAVGNGPRSEVVEATPATTPGAVRSLAVTVAGGEPTVSWRAPASDGGSPITGYVVTSAPGGQTCTTRTTRCTFDDLPTGVEYRFSVVAVNLDATRAGTGTGPVRTSAAVEVTAAPSAPRALAVTAGDRSLSLTFRAPADDGGTPVTGYQLSLDGGKTWTTARTTGREPLRVTVAPVLNGKAFSVRVRARNAAGTGPATAAVKAATAQWFKDPVTKAARKKQVAVPKKPASYRGPLRVTRASARSGYDRVAVPGTSLDGRQLQPGQAVELLNLFSFDGTKISASGRAQVKSVATSLTYVKAVTCEGYADYGGVVSREKKLSAQRAAAVCDLLGQYARQVSSRQEKAYGSSRPVVVGGQPADRSANRRVVVVIRK</sequence>
<feature type="domain" description="Fibronectin type-III" evidence="8">
    <location>
        <begin position="595"/>
        <end position="691"/>
    </location>
</feature>
<feature type="signal peptide" evidence="6">
    <location>
        <begin position="1"/>
        <end position="36"/>
    </location>
</feature>
<dbReference type="SUPFAM" id="SSF49265">
    <property type="entry name" value="Fibronectin type III"/>
    <property type="match status" value="4"/>
</dbReference>
<dbReference type="RefSeq" id="WP_210052353.1">
    <property type="nucleotide sequence ID" value="NZ_BAAAMH010000036.1"/>
</dbReference>
<evidence type="ECO:0000313" key="10">
    <source>
        <dbReference type="EMBL" id="MBP2415379.1"/>
    </source>
</evidence>
<dbReference type="PANTHER" id="PTHR13817">
    <property type="entry name" value="TITIN"/>
    <property type="match status" value="1"/>
</dbReference>
<dbReference type="InterPro" id="IPR036737">
    <property type="entry name" value="OmpA-like_sf"/>
</dbReference>
<evidence type="ECO:0000313" key="11">
    <source>
        <dbReference type="Proteomes" id="UP000758168"/>
    </source>
</evidence>
<accession>A0ABS4Z323</accession>
<evidence type="ECO:0000256" key="6">
    <source>
        <dbReference type="SAM" id="SignalP"/>
    </source>
</evidence>
<evidence type="ECO:0000256" key="5">
    <source>
        <dbReference type="SAM" id="MobiDB-lite"/>
    </source>
</evidence>
<feature type="domain" description="Fibronectin type-III" evidence="8">
    <location>
        <begin position="966"/>
        <end position="1060"/>
    </location>
</feature>
<feature type="region of interest" description="Disordered" evidence="5">
    <location>
        <begin position="400"/>
        <end position="428"/>
    </location>
</feature>
<protein>
    <submittedName>
        <fullName evidence="10">Outer membrane protein OmpA-like peptidoglycan-associated protein</fullName>
    </submittedName>
</protein>
<feature type="domain" description="Fibronectin type-III" evidence="8">
    <location>
        <begin position="777"/>
        <end position="873"/>
    </location>
</feature>
<dbReference type="InterPro" id="IPR016186">
    <property type="entry name" value="C-type_lectin-like/link_sf"/>
</dbReference>
<evidence type="ECO:0000259" key="7">
    <source>
        <dbReference type="PROSITE" id="PS50041"/>
    </source>
</evidence>
<reference evidence="10 11" key="1">
    <citation type="submission" date="2021-03" db="EMBL/GenBank/DDBJ databases">
        <title>Sequencing the genomes of 1000 actinobacteria strains.</title>
        <authorList>
            <person name="Klenk H.-P."/>
        </authorList>
    </citation>
    <scope>NUCLEOTIDE SEQUENCE [LARGE SCALE GENOMIC DNA]</scope>
    <source>
        <strain evidence="10 11">DSM 12936</strain>
    </source>
</reference>
<keyword evidence="3" id="KW-0119">Carbohydrate metabolism</keyword>
<evidence type="ECO:0000256" key="4">
    <source>
        <dbReference type="PROSITE-ProRule" id="PRU00473"/>
    </source>
</evidence>
<dbReference type="Pfam" id="PF00041">
    <property type="entry name" value="fn3"/>
    <property type="match status" value="8"/>
</dbReference>
<dbReference type="Gene3D" id="2.60.40.10">
    <property type="entry name" value="Immunoglobulins"/>
    <property type="match status" value="8"/>
</dbReference>
<dbReference type="InterPro" id="IPR013783">
    <property type="entry name" value="Ig-like_fold"/>
</dbReference>
<feature type="region of interest" description="Disordered" evidence="5">
    <location>
        <begin position="673"/>
        <end position="700"/>
    </location>
</feature>
<dbReference type="PROSITE" id="PS51123">
    <property type="entry name" value="OMPA_2"/>
    <property type="match status" value="1"/>
</dbReference>
<dbReference type="Pfam" id="PF00691">
    <property type="entry name" value="OmpA"/>
    <property type="match status" value="1"/>
</dbReference>
<evidence type="ECO:0000256" key="2">
    <source>
        <dbReference type="ARBA" id="ARBA00023295"/>
    </source>
</evidence>
<feature type="domain" description="Fibronectin type-III" evidence="8">
    <location>
        <begin position="874"/>
        <end position="960"/>
    </location>
</feature>
<feature type="domain" description="OmpA-like" evidence="9">
    <location>
        <begin position="1112"/>
        <end position="1225"/>
    </location>
</feature>
<dbReference type="InterPro" id="IPR001304">
    <property type="entry name" value="C-type_lectin-like"/>
</dbReference>
<dbReference type="InterPro" id="IPR050964">
    <property type="entry name" value="Striated_Muscle_Regulatory"/>
</dbReference>
<organism evidence="10 11">
    <name type="scientific">Microlunatus capsulatus</name>
    <dbReference type="NCBI Taxonomy" id="99117"/>
    <lineage>
        <taxon>Bacteria</taxon>
        <taxon>Bacillati</taxon>
        <taxon>Actinomycetota</taxon>
        <taxon>Actinomycetes</taxon>
        <taxon>Propionibacteriales</taxon>
        <taxon>Propionibacteriaceae</taxon>
        <taxon>Microlunatus</taxon>
    </lineage>
</organism>
<name>A0ABS4Z323_9ACTN</name>
<feature type="chain" id="PRO_5045678169" evidence="6">
    <location>
        <begin position="37"/>
        <end position="1225"/>
    </location>
</feature>
<feature type="domain" description="Fibronectin type-III" evidence="8">
    <location>
        <begin position="692"/>
        <end position="776"/>
    </location>
</feature>
<comment type="caution">
    <text evidence="10">The sequence shown here is derived from an EMBL/GenBank/DDBJ whole genome shotgun (WGS) entry which is preliminary data.</text>
</comment>
<feature type="compositionally biased region" description="Low complexity" evidence="5">
    <location>
        <begin position="403"/>
        <end position="421"/>
    </location>
</feature>
<keyword evidence="6" id="KW-0732">Signal</keyword>
<dbReference type="InterPro" id="IPR003961">
    <property type="entry name" value="FN3_dom"/>
</dbReference>
<dbReference type="SUPFAM" id="SSF103088">
    <property type="entry name" value="OmpA-like"/>
    <property type="match status" value="1"/>
</dbReference>
<feature type="domain" description="C-type lectin" evidence="7">
    <location>
        <begin position="185"/>
        <end position="286"/>
    </location>
</feature>
<keyword evidence="3" id="KW-0624">Polysaccharide degradation</keyword>
<feature type="domain" description="Fibronectin type-III" evidence="8">
    <location>
        <begin position="419"/>
        <end position="504"/>
    </location>
</feature>
<evidence type="ECO:0000259" key="8">
    <source>
        <dbReference type="PROSITE" id="PS50853"/>
    </source>
</evidence>
<keyword evidence="2" id="KW-0326">Glycosidase</keyword>
<gene>
    <name evidence="10" type="ORF">JOF54_000301</name>
</gene>
<keyword evidence="1" id="KW-0677">Repeat</keyword>
<feature type="domain" description="Fibronectin type-III" evidence="8">
    <location>
        <begin position="505"/>
        <end position="594"/>
    </location>
</feature>
<dbReference type="SUPFAM" id="SSF56436">
    <property type="entry name" value="C-type lectin-like"/>
    <property type="match status" value="1"/>
</dbReference>
<dbReference type="Gene3D" id="3.10.100.10">
    <property type="entry name" value="Mannose-Binding Protein A, subunit A"/>
    <property type="match status" value="1"/>
</dbReference>
<dbReference type="PROSITE" id="PS50041">
    <property type="entry name" value="C_TYPE_LECTIN_2"/>
    <property type="match status" value="1"/>
</dbReference>
<feature type="domain" description="Fibronectin type-III" evidence="8">
    <location>
        <begin position="326"/>
        <end position="418"/>
    </location>
</feature>
<evidence type="ECO:0000256" key="3">
    <source>
        <dbReference type="ARBA" id="ARBA00023326"/>
    </source>
</evidence>
<dbReference type="PROSITE" id="PS50853">
    <property type="entry name" value="FN3"/>
    <property type="match status" value="8"/>
</dbReference>
<dbReference type="SMART" id="SM00060">
    <property type="entry name" value="FN3"/>
    <property type="match status" value="8"/>
</dbReference>
<evidence type="ECO:0000256" key="1">
    <source>
        <dbReference type="ARBA" id="ARBA00022737"/>
    </source>
</evidence>
<dbReference type="InterPro" id="IPR036116">
    <property type="entry name" value="FN3_sf"/>
</dbReference>
<dbReference type="InterPro" id="IPR006665">
    <property type="entry name" value="OmpA-like"/>
</dbReference>
<dbReference type="PANTHER" id="PTHR13817:SF73">
    <property type="entry name" value="FIBRONECTIN TYPE-III DOMAIN-CONTAINING PROTEIN"/>
    <property type="match status" value="1"/>
</dbReference>
<dbReference type="Proteomes" id="UP000758168">
    <property type="component" value="Unassembled WGS sequence"/>
</dbReference>
<dbReference type="CDD" id="cd00063">
    <property type="entry name" value="FN3"/>
    <property type="match status" value="8"/>
</dbReference>
<dbReference type="EMBL" id="JAGIOB010000001">
    <property type="protein sequence ID" value="MBP2415379.1"/>
    <property type="molecule type" value="Genomic_DNA"/>
</dbReference>
<keyword evidence="2" id="KW-0378">Hydrolase</keyword>
<keyword evidence="4" id="KW-0472">Membrane</keyword>
<keyword evidence="11" id="KW-1185">Reference proteome</keyword>
<dbReference type="InterPro" id="IPR016187">
    <property type="entry name" value="CTDL_fold"/>
</dbReference>
<dbReference type="Gene3D" id="3.30.1330.60">
    <property type="entry name" value="OmpA-like domain"/>
    <property type="match status" value="1"/>
</dbReference>